<dbReference type="Proteomes" id="UP000008037">
    <property type="component" value="Chromosome"/>
</dbReference>
<dbReference type="RefSeq" id="WP_015018511.1">
    <property type="nucleotide sequence ID" value="NC_018719.1"/>
</dbReference>
<reference evidence="1 2" key="1">
    <citation type="journal article" date="2012" name="Environ. Microbiol.">
        <title>The genome of the ammonia-oxidizing Candidatus Nitrososphaera gargensis: insights into metabolic versatility and environmental adaptations.</title>
        <authorList>
            <person name="Spang A."/>
            <person name="Poehlein A."/>
            <person name="Offre P."/>
            <person name="Zumbragel S."/>
            <person name="Haider S."/>
            <person name="Rychlik N."/>
            <person name="Nowka B."/>
            <person name="Schmeisser C."/>
            <person name="Lebedeva E.V."/>
            <person name="Rattei T."/>
            <person name="Bohm C."/>
            <person name="Schmid M."/>
            <person name="Galushko A."/>
            <person name="Hatzenpichler R."/>
            <person name="Weinmaier T."/>
            <person name="Daniel R."/>
            <person name="Schleper C."/>
            <person name="Spieck E."/>
            <person name="Streit W."/>
            <person name="Wagner M."/>
        </authorList>
    </citation>
    <scope>NUCLEOTIDE SEQUENCE [LARGE SCALE GENOMIC DNA]</scope>
    <source>
        <strain evidence="2">Ga9.2</strain>
    </source>
</reference>
<proteinExistence type="predicted"/>
<dbReference type="AlphaFoldDB" id="K0IDY7"/>
<sequence>MRYYHSVAIAALVIAIVFIQPAYSDDEPGVVILLYPPTDCKTDFDQDFWAKYDSAMAQEWGISSQTICLDQLNEQEKADLQTALHRVGLNVIVMQDNNQIIHGINDRAQGVAQPTVNFGAVEFNYEYSAKVVSHETLHLMLEERGYPKSCYVDAVHEHAYTLARYYDNIMIIQHFEC</sequence>
<dbReference type="GeneID" id="13795423"/>
<evidence type="ECO:0000313" key="2">
    <source>
        <dbReference type="Proteomes" id="UP000008037"/>
    </source>
</evidence>
<accession>K0IDY7</accession>
<dbReference type="HOGENOM" id="CLU_1514664_0_0_2"/>
<keyword evidence="2" id="KW-1185">Reference proteome</keyword>
<dbReference type="EMBL" id="CP002408">
    <property type="protein sequence ID" value="AFU57970.1"/>
    <property type="molecule type" value="Genomic_DNA"/>
</dbReference>
<dbReference type="InParanoid" id="K0IDY7"/>
<gene>
    <name evidence="1" type="ordered locus">Ngar_c10280</name>
</gene>
<organism evidence="1 2">
    <name type="scientific">Nitrososphaera gargensis (strain Ga9.2)</name>
    <dbReference type="NCBI Taxonomy" id="1237085"/>
    <lineage>
        <taxon>Archaea</taxon>
        <taxon>Nitrososphaerota</taxon>
        <taxon>Nitrososphaeria</taxon>
        <taxon>Nitrososphaerales</taxon>
        <taxon>Nitrososphaeraceae</taxon>
        <taxon>Nitrososphaera</taxon>
    </lineage>
</organism>
<evidence type="ECO:0000313" key="1">
    <source>
        <dbReference type="EMBL" id="AFU57970.1"/>
    </source>
</evidence>
<dbReference type="KEGG" id="nga:Ngar_c10280"/>
<protein>
    <submittedName>
        <fullName evidence="1">Uncharacterized protein</fullName>
    </submittedName>
</protein>
<name>K0IDY7_NITGG</name>
<dbReference type="BioCyc" id="CNIT1237085:G1324-1026-MONOMER"/>